<dbReference type="EC" id="4.2.2.29" evidence="7"/>
<dbReference type="Gene3D" id="3.30.160.60">
    <property type="entry name" value="Classic Zinc Finger"/>
    <property type="match status" value="2"/>
</dbReference>
<dbReference type="Pfam" id="PF02618">
    <property type="entry name" value="YceG"/>
    <property type="match status" value="1"/>
</dbReference>
<organism evidence="8 9">
    <name type="scientific">Martelella alba</name>
    <dbReference type="NCBI Taxonomy" id="2590451"/>
    <lineage>
        <taxon>Bacteria</taxon>
        <taxon>Pseudomonadati</taxon>
        <taxon>Pseudomonadota</taxon>
        <taxon>Alphaproteobacteria</taxon>
        <taxon>Hyphomicrobiales</taxon>
        <taxon>Aurantimonadaceae</taxon>
        <taxon>Martelella</taxon>
    </lineage>
</organism>
<evidence type="ECO:0000256" key="4">
    <source>
        <dbReference type="ARBA" id="ARBA00023136"/>
    </source>
</evidence>
<evidence type="ECO:0000256" key="2">
    <source>
        <dbReference type="ARBA" id="ARBA00022692"/>
    </source>
</evidence>
<dbReference type="NCBIfam" id="TIGR00247">
    <property type="entry name" value="endolytic transglycosylase MltG"/>
    <property type="match status" value="1"/>
</dbReference>
<name>A0ABY2SP21_9HYPH</name>
<evidence type="ECO:0000256" key="5">
    <source>
        <dbReference type="ARBA" id="ARBA00023239"/>
    </source>
</evidence>
<dbReference type="EMBL" id="SZPQ01000003">
    <property type="protein sequence ID" value="TKI07704.1"/>
    <property type="molecule type" value="Genomic_DNA"/>
</dbReference>
<keyword evidence="7" id="KW-0997">Cell inner membrane</keyword>
<comment type="catalytic activity">
    <reaction evidence="7">
        <text>a peptidoglycan chain = a peptidoglycan chain with N-acetyl-1,6-anhydromuramyl-[peptide] at the reducing end + a peptidoglycan chain with N-acetylglucosamine at the non-reducing end.</text>
        <dbReference type="EC" id="4.2.2.29"/>
    </reaction>
</comment>
<gene>
    <name evidence="7 8" type="primary">mltG</name>
    <name evidence="8" type="ORF">FCN80_04455</name>
</gene>
<keyword evidence="3 7" id="KW-1133">Transmembrane helix</keyword>
<proteinExistence type="inferred from homology"/>
<evidence type="ECO:0000256" key="3">
    <source>
        <dbReference type="ARBA" id="ARBA00022989"/>
    </source>
</evidence>
<evidence type="ECO:0000313" key="8">
    <source>
        <dbReference type="EMBL" id="TKI07704.1"/>
    </source>
</evidence>
<keyword evidence="2 7" id="KW-0812">Transmembrane</keyword>
<reference evidence="8 9" key="1">
    <citation type="submission" date="2019-04" db="EMBL/GenBank/DDBJ databases">
        <authorList>
            <person name="Li M."/>
            <person name="Gao C."/>
        </authorList>
    </citation>
    <scope>NUCLEOTIDE SEQUENCE [LARGE SCALE GENOMIC DNA]</scope>
    <source>
        <strain evidence="8 9">BGMRC 2031</strain>
    </source>
</reference>
<dbReference type="PANTHER" id="PTHR30518:SF2">
    <property type="entry name" value="ENDOLYTIC MUREIN TRANSGLYCOSYLASE"/>
    <property type="match status" value="1"/>
</dbReference>
<feature type="site" description="Important for catalytic activity" evidence="7">
    <location>
        <position position="218"/>
    </location>
</feature>
<comment type="caution">
    <text evidence="8">The sequence shown here is derived from an EMBL/GenBank/DDBJ whole genome shotgun (WGS) entry which is preliminary data.</text>
</comment>
<keyword evidence="5 7" id="KW-0456">Lyase</keyword>
<evidence type="ECO:0000256" key="7">
    <source>
        <dbReference type="HAMAP-Rule" id="MF_02065"/>
    </source>
</evidence>
<dbReference type="CDD" id="cd08010">
    <property type="entry name" value="MltG_like"/>
    <property type="match status" value="1"/>
</dbReference>
<keyword evidence="1 7" id="KW-1003">Cell membrane</keyword>
<evidence type="ECO:0000256" key="6">
    <source>
        <dbReference type="ARBA" id="ARBA00023316"/>
    </source>
</evidence>
<comment type="function">
    <text evidence="7">Functions as a peptidoglycan terminase that cleaves nascent peptidoglycan strands endolytically to terminate their elongation.</text>
</comment>
<comment type="similarity">
    <text evidence="7">Belongs to the transglycosylase MltG family.</text>
</comment>
<dbReference type="Proteomes" id="UP000305202">
    <property type="component" value="Unassembled WGS sequence"/>
</dbReference>
<keyword evidence="6 7" id="KW-0961">Cell wall biogenesis/degradation</keyword>
<evidence type="ECO:0000313" key="9">
    <source>
        <dbReference type="Proteomes" id="UP000305202"/>
    </source>
</evidence>
<keyword evidence="4 7" id="KW-0472">Membrane</keyword>
<accession>A0ABY2SP21</accession>
<dbReference type="PANTHER" id="PTHR30518">
    <property type="entry name" value="ENDOLYTIC MUREIN TRANSGLYCOSYLASE"/>
    <property type="match status" value="1"/>
</dbReference>
<dbReference type="HAMAP" id="MF_02065">
    <property type="entry name" value="MltG"/>
    <property type="match status" value="1"/>
</dbReference>
<dbReference type="RefSeq" id="WP_136988698.1">
    <property type="nucleotide sequence ID" value="NZ_SZPQ01000003.1"/>
</dbReference>
<keyword evidence="9" id="KW-1185">Reference proteome</keyword>
<sequence length="340" mass="37949">MKKKLSLFIAIPALLIVLAAYCLIQLRHFAAAPLSIKEEKIFTLPAGTGREGLMAALRRQHIVRHAGWLPWLWQLEPGLAKFKAGTYRFTPGMTVRQMLELLVSGREAQFAIRFIEGSTLKEWLAILAKAPYVKHTLAGVPPDGLAAKLGLNPTLPLEGRFYPDTYLYTAQTADTAILKRAWQRMDKTLDNVWRTKADGLPYKTPDDLLIMASIIEKETGVPDERAKVASVFVNRLRLGMRLQTDPTVIYGMGDRYKGVISRQDLDEATPFNTYQIHGLPPTPIAMPGLASLEAAAHPEKTTYLYFVADGKGRHVFSSNLASHNKAVQLYRESIKETHGQ</sequence>
<protein>
    <recommendedName>
        <fullName evidence="7">Endolytic murein transglycosylase</fullName>
        <ecNumber evidence="7">4.2.2.29</ecNumber>
    </recommendedName>
    <alternativeName>
        <fullName evidence="7">Peptidoglycan lytic transglycosylase</fullName>
    </alternativeName>
    <alternativeName>
        <fullName evidence="7">Peptidoglycan polymerization terminase</fullName>
    </alternativeName>
</protein>
<dbReference type="InterPro" id="IPR003770">
    <property type="entry name" value="MLTG-like"/>
</dbReference>
<evidence type="ECO:0000256" key="1">
    <source>
        <dbReference type="ARBA" id="ARBA00022475"/>
    </source>
</evidence>